<evidence type="ECO:0000256" key="8">
    <source>
        <dbReference type="ARBA" id="ARBA00049244"/>
    </source>
</evidence>
<dbReference type="CDD" id="cd18138">
    <property type="entry name" value="HLD_clamp_pol_III_delta"/>
    <property type="match status" value="1"/>
</dbReference>
<feature type="domain" description="DNA polymerase III subunit delta C-terminal" evidence="11">
    <location>
        <begin position="229"/>
        <end position="339"/>
    </location>
</feature>
<dbReference type="EC" id="2.7.7.7" evidence="1 9"/>
<organism evidence="12 13">
    <name type="scientific">Idiomarina tyrosinivorans</name>
    <dbReference type="NCBI Taxonomy" id="1445662"/>
    <lineage>
        <taxon>Bacteria</taxon>
        <taxon>Pseudomonadati</taxon>
        <taxon>Pseudomonadota</taxon>
        <taxon>Gammaproteobacteria</taxon>
        <taxon>Alteromonadales</taxon>
        <taxon>Idiomarinaceae</taxon>
        <taxon>Idiomarina</taxon>
    </lineage>
</organism>
<evidence type="ECO:0000259" key="10">
    <source>
        <dbReference type="Pfam" id="PF06144"/>
    </source>
</evidence>
<comment type="similarity">
    <text evidence="7">Belongs to the DNA polymerase HolA subunit family.</text>
</comment>
<dbReference type="InterPro" id="IPR010372">
    <property type="entry name" value="DNA_pol3_delta_N"/>
</dbReference>
<dbReference type="Gene3D" id="1.20.272.10">
    <property type="match status" value="1"/>
</dbReference>
<evidence type="ECO:0000256" key="4">
    <source>
        <dbReference type="ARBA" id="ARBA00022695"/>
    </source>
</evidence>
<evidence type="ECO:0000313" key="13">
    <source>
        <dbReference type="Proteomes" id="UP000287996"/>
    </source>
</evidence>
<dbReference type="GO" id="GO:0006261">
    <property type="term" value="P:DNA-templated DNA replication"/>
    <property type="evidence" value="ECO:0007669"/>
    <property type="project" value="TreeGrafter"/>
</dbReference>
<dbReference type="GO" id="GO:0009360">
    <property type="term" value="C:DNA polymerase III complex"/>
    <property type="evidence" value="ECO:0007669"/>
    <property type="project" value="UniProtKB-UniRule"/>
</dbReference>
<keyword evidence="13" id="KW-1185">Reference proteome</keyword>
<accession>A0A432ZRB8</accession>
<proteinExistence type="inferred from homology"/>
<feature type="domain" description="DNA polymerase III delta N-terminal" evidence="10">
    <location>
        <begin position="24"/>
        <end position="134"/>
    </location>
</feature>
<evidence type="ECO:0000256" key="6">
    <source>
        <dbReference type="ARBA" id="ARBA00022932"/>
    </source>
</evidence>
<dbReference type="InterPro" id="IPR008921">
    <property type="entry name" value="DNA_pol3_clamp-load_cplx_C"/>
</dbReference>
<dbReference type="Pfam" id="PF14840">
    <property type="entry name" value="DNA_pol3_delt_C"/>
    <property type="match status" value="1"/>
</dbReference>
<name>A0A432ZRB8_9GAMM</name>
<dbReference type="NCBIfam" id="TIGR01128">
    <property type="entry name" value="holA"/>
    <property type="match status" value="1"/>
</dbReference>
<dbReference type="PANTHER" id="PTHR34388:SF1">
    <property type="entry name" value="DNA POLYMERASE III SUBUNIT DELTA"/>
    <property type="match status" value="1"/>
</dbReference>
<dbReference type="OrthoDB" id="9770982at2"/>
<evidence type="ECO:0000313" key="12">
    <source>
        <dbReference type="EMBL" id="RUO80454.1"/>
    </source>
</evidence>
<evidence type="ECO:0000256" key="7">
    <source>
        <dbReference type="ARBA" id="ARBA00034754"/>
    </source>
</evidence>
<dbReference type="Proteomes" id="UP000287996">
    <property type="component" value="Unassembled WGS sequence"/>
</dbReference>
<dbReference type="Gene3D" id="3.40.50.300">
    <property type="entry name" value="P-loop containing nucleotide triphosphate hydrolases"/>
    <property type="match status" value="1"/>
</dbReference>
<dbReference type="Gene3D" id="1.10.8.60">
    <property type="match status" value="1"/>
</dbReference>
<dbReference type="RefSeq" id="WP_126841511.1">
    <property type="nucleotide sequence ID" value="NZ_PIQH01000004.1"/>
</dbReference>
<dbReference type="SUPFAM" id="SSF52540">
    <property type="entry name" value="P-loop containing nucleoside triphosphate hydrolases"/>
    <property type="match status" value="1"/>
</dbReference>
<dbReference type="InterPro" id="IPR032780">
    <property type="entry name" value="DNA_pol3_delt_C"/>
</dbReference>
<gene>
    <name evidence="12" type="primary">holA</name>
    <name evidence="12" type="ORF">CWI84_05175</name>
</gene>
<dbReference type="GO" id="GO:0003677">
    <property type="term" value="F:DNA binding"/>
    <property type="evidence" value="ECO:0007669"/>
    <property type="project" value="InterPro"/>
</dbReference>
<protein>
    <recommendedName>
        <fullName evidence="2 9">DNA polymerase III subunit delta</fullName>
        <ecNumber evidence="1 9">2.7.7.7</ecNumber>
    </recommendedName>
</protein>
<dbReference type="GO" id="GO:0003887">
    <property type="term" value="F:DNA-directed DNA polymerase activity"/>
    <property type="evidence" value="ECO:0007669"/>
    <property type="project" value="UniProtKB-UniRule"/>
</dbReference>
<evidence type="ECO:0000259" key="11">
    <source>
        <dbReference type="Pfam" id="PF14840"/>
    </source>
</evidence>
<dbReference type="AlphaFoldDB" id="A0A432ZRB8"/>
<dbReference type="SUPFAM" id="SSF48019">
    <property type="entry name" value="post-AAA+ oligomerization domain-like"/>
    <property type="match status" value="1"/>
</dbReference>
<keyword evidence="6" id="KW-0239">DNA-directed DNA polymerase</keyword>
<dbReference type="Pfam" id="PF06144">
    <property type="entry name" value="DNA_pol3_delta"/>
    <property type="match status" value="1"/>
</dbReference>
<dbReference type="EMBL" id="PIQH01000004">
    <property type="protein sequence ID" value="RUO80454.1"/>
    <property type="molecule type" value="Genomic_DNA"/>
</dbReference>
<dbReference type="InterPro" id="IPR027417">
    <property type="entry name" value="P-loop_NTPase"/>
</dbReference>
<evidence type="ECO:0000256" key="2">
    <source>
        <dbReference type="ARBA" id="ARBA00017703"/>
    </source>
</evidence>
<evidence type="ECO:0000256" key="1">
    <source>
        <dbReference type="ARBA" id="ARBA00012417"/>
    </source>
</evidence>
<sequence length="355" mass="40421">MKTLYPEQLSDYLNSNGLPPLLSLFGSEPLLIDDAIRAVRTFCRQQNIDDYQRWTADASFDWGVISESQQAMSLFSSYSVIELHLADNKPGREGADALKQYCAQLPSDQCLIIVGSQLKREHRKAKWFTALADNGPTLMANTPERSKLPRFIHQRARAYQLQFDADAIERLADWYDGNLLGLDQELAKWQLSVAPGQVLSVDDVIRSSQDTSRYSVFDLQDSLNQRTLPETLHKLERILVEDDDIHRLLWLIQREVSLLAELQQAQQMQQDPQPLLRQHGIWSNQQGSYLQRAQNMPSAALTQALKLLQRLEMALKSQNGDDPKALLIHIITLLCEPQLSANLAPFSESVEREGW</sequence>
<keyword evidence="5" id="KW-0235">DNA replication</keyword>
<evidence type="ECO:0000256" key="5">
    <source>
        <dbReference type="ARBA" id="ARBA00022705"/>
    </source>
</evidence>
<evidence type="ECO:0000256" key="9">
    <source>
        <dbReference type="NCBIfam" id="TIGR01128"/>
    </source>
</evidence>
<keyword evidence="3" id="KW-0808">Transferase</keyword>
<dbReference type="PANTHER" id="PTHR34388">
    <property type="entry name" value="DNA POLYMERASE III SUBUNIT DELTA"/>
    <property type="match status" value="1"/>
</dbReference>
<dbReference type="InterPro" id="IPR005790">
    <property type="entry name" value="DNA_polIII_delta"/>
</dbReference>
<comment type="caution">
    <text evidence="12">The sequence shown here is derived from an EMBL/GenBank/DDBJ whole genome shotgun (WGS) entry which is preliminary data.</text>
</comment>
<keyword evidence="4" id="KW-0548">Nucleotidyltransferase</keyword>
<comment type="catalytic activity">
    <reaction evidence="8">
        <text>DNA(n) + a 2'-deoxyribonucleoside 5'-triphosphate = DNA(n+1) + diphosphate</text>
        <dbReference type="Rhea" id="RHEA:22508"/>
        <dbReference type="Rhea" id="RHEA-COMP:17339"/>
        <dbReference type="Rhea" id="RHEA-COMP:17340"/>
        <dbReference type="ChEBI" id="CHEBI:33019"/>
        <dbReference type="ChEBI" id="CHEBI:61560"/>
        <dbReference type="ChEBI" id="CHEBI:173112"/>
        <dbReference type="EC" id="2.7.7.7"/>
    </reaction>
</comment>
<reference evidence="12 13" key="1">
    <citation type="journal article" date="2011" name="Front. Microbiol.">
        <title>Genomic signatures of strain selection and enhancement in Bacillus atrophaeus var. globigii, a historical biowarfare simulant.</title>
        <authorList>
            <person name="Gibbons H.S."/>
            <person name="Broomall S.M."/>
            <person name="McNew L.A."/>
            <person name="Daligault H."/>
            <person name="Chapman C."/>
            <person name="Bruce D."/>
            <person name="Karavis M."/>
            <person name="Krepps M."/>
            <person name="McGregor P.A."/>
            <person name="Hong C."/>
            <person name="Park K.H."/>
            <person name="Akmal A."/>
            <person name="Feldman A."/>
            <person name="Lin J.S."/>
            <person name="Chang W.E."/>
            <person name="Higgs B.W."/>
            <person name="Demirev P."/>
            <person name="Lindquist J."/>
            <person name="Liem A."/>
            <person name="Fochler E."/>
            <person name="Read T.D."/>
            <person name="Tapia R."/>
            <person name="Johnson S."/>
            <person name="Bishop-Lilly K.A."/>
            <person name="Detter C."/>
            <person name="Han C."/>
            <person name="Sozhamannan S."/>
            <person name="Rosenzweig C.N."/>
            <person name="Skowronski E.W."/>
        </authorList>
    </citation>
    <scope>NUCLEOTIDE SEQUENCE [LARGE SCALE GENOMIC DNA]</scope>
    <source>
        <strain evidence="12 13">CC-PW-9</strain>
    </source>
</reference>
<evidence type="ECO:0000256" key="3">
    <source>
        <dbReference type="ARBA" id="ARBA00022679"/>
    </source>
</evidence>